<dbReference type="EMBL" id="CM020618">
    <property type="protein sequence ID" value="KAK1861033.1"/>
    <property type="molecule type" value="Genomic_DNA"/>
</dbReference>
<comment type="caution">
    <text evidence="1">The sequence shown here is derived from an EMBL/GenBank/DDBJ whole genome shotgun (WGS) entry which is preliminary data.</text>
</comment>
<gene>
    <name evidence="1" type="ORF">I4F81_003617</name>
</gene>
<reference evidence="1" key="1">
    <citation type="submission" date="2019-11" db="EMBL/GenBank/DDBJ databases">
        <title>Nori genome reveals adaptations in red seaweeds to the harsh intertidal environment.</title>
        <authorList>
            <person name="Wang D."/>
            <person name="Mao Y."/>
        </authorList>
    </citation>
    <scope>NUCLEOTIDE SEQUENCE</scope>
    <source>
        <tissue evidence="1">Gametophyte</tissue>
    </source>
</reference>
<evidence type="ECO:0000313" key="1">
    <source>
        <dbReference type="EMBL" id="KAK1861033.1"/>
    </source>
</evidence>
<evidence type="ECO:0000313" key="2">
    <source>
        <dbReference type="Proteomes" id="UP000798662"/>
    </source>
</evidence>
<name>A0ACC3BTY9_PYRYE</name>
<proteinExistence type="predicted"/>
<keyword evidence="2" id="KW-1185">Reference proteome</keyword>
<organism evidence="1 2">
    <name type="scientific">Pyropia yezoensis</name>
    <name type="common">Susabi-nori</name>
    <name type="synonym">Porphyra yezoensis</name>
    <dbReference type="NCBI Taxonomy" id="2788"/>
    <lineage>
        <taxon>Eukaryota</taxon>
        <taxon>Rhodophyta</taxon>
        <taxon>Bangiophyceae</taxon>
        <taxon>Bangiales</taxon>
        <taxon>Bangiaceae</taxon>
        <taxon>Pyropia</taxon>
    </lineage>
</organism>
<protein>
    <submittedName>
        <fullName evidence="1">Uncharacterized protein</fullName>
    </submittedName>
</protein>
<accession>A0ACC3BTY9</accession>
<sequence>MAFVTSNGAAVIGRQPASRASLTTRRARLATAAAPTSRRRASNPATTTTAPTTITTTPTMKEYVVGINLDGKDYDIPCDDDQTFLDAIEEYGLVVPYSCRAGVCMTCAAKIVRGEVDLGEAALGDEGKNEGFVLCCSGFPKSDGIYLEMNKFDDAYNMQYGQYEK</sequence>
<dbReference type="Proteomes" id="UP000798662">
    <property type="component" value="Chromosome 1"/>
</dbReference>